<evidence type="ECO:0000313" key="2">
    <source>
        <dbReference type="Proteomes" id="UP000184109"/>
    </source>
</evidence>
<evidence type="ECO:0000313" key="1">
    <source>
        <dbReference type="EMBL" id="SHH82156.1"/>
    </source>
</evidence>
<gene>
    <name evidence="1" type="ORF">SAMN05444281_2193</name>
</gene>
<sequence length="363" mass="41937">MKRNLLMLLLCFTTFVFSQEKYFEKEVKKISKNIELITKTQKDSLRVKVGEINKKLASRTITLEESNELKKSAAAYHAKRIEDLVGEQENKLQQLVQDKTNDRIKSIDEIKIEEDVDISFSIDNKKVKIAVEDDKDKPQKKELKKEPKNRKTTSQFVLAMGVNNVLVDHQLSSLDNSNYKFWQSHFYEVGWTWKTLMAKESGMMYFKYGVSFLWNNLRATNNQYHEVNGESTDLVVHTVTLSESRFRNVQMIFPLHVELDLSKNGKYSNGRKRDKTNQSVRLGIGGFAGFKLGTRQYLEYKNDNGLKIKELQKGGFNTGILNYGVSGYLAYKGFGIYAKYDLNPLFKNTQIRNVSLGIRCDIL</sequence>
<dbReference type="Proteomes" id="UP000184109">
    <property type="component" value="Unassembled WGS sequence"/>
</dbReference>
<dbReference type="STRING" id="1195760.SAMN05444281_2193"/>
<protein>
    <recommendedName>
        <fullName evidence="3">Outer membrane protein beta-barrel domain-containing protein</fullName>
    </recommendedName>
</protein>
<reference evidence="2" key="1">
    <citation type="submission" date="2016-11" db="EMBL/GenBank/DDBJ databases">
        <authorList>
            <person name="Varghese N."/>
            <person name="Submissions S."/>
        </authorList>
    </citation>
    <scope>NUCLEOTIDE SEQUENCE [LARGE SCALE GENOMIC DNA]</scope>
    <source>
        <strain evidence="2">DSM 100572</strain>
    </source>
</reference>
<dbReference type="RefSeq" id="WP_143155290.1">
    <property type="nucleotide sequence ID" value="NZ_BMEN01000004.1"/>
</dbReference>
<keyword evidence="2" id="KW-1185">Reference proteome</keyword>
<evidence type="ECO:0008006" key="3">
    <source>
        <dbReference type="Google" id="ProtNLM"/>
    </source>
</evidence>
<dbReference type="AlphaFoldDB" id="A0A1M5W3T0"/>
<proteinExistence type="predicted"/>
<name>A0A1M5W3T0_9FLAO</name>
<dbReference type="OrthoDB" id="1466811at2"/>
<organism evidence="1 2">
    <name type="scientific">Wenyingzhuangia marina</name>
    <dbReference type="NCBI Taxonomy" id="1195760"/>
    <lineage>
        <taxon>Bacteria</taxon>
        <taxon>Pseudomonadati</taxon>
        <taxon>Bacteroidota</taxon>
        <taxon>Flavobacteriia</taxon>
        <taxon>Flavobacteriales</taxon>
        <taxon>Flavobacteriaceae</taxon>
        <taxon>Wenyingzhuangia</taxon>
    </lineage>
</organism>
<accession>A0A1M5W3T0</accession>
<dbReference type="EMBL" id="FQXQ01000004">
    <property type="protein sequence ID" value="SHH82156.1"/>
    <property type="molecule type" value="Genomic_DNA"/>
</dbReference>